<dbReference type="Proteomes" id="UP001299068">
    <property type="component" value="Unassembled WGS sequence"/>
</dbReference>
<protein>
    <recommendedName>
        <fullName evidence="8">Flagellar assembly protein FliH/Type III secretion system HrpE domain-containing protein</fullName>
    </recommendedName>
</protein>
<keyword evidence="10" id="KW-1185">Reference proteome</keyword>
<dbReference type="Pfam" id="PF02108">
    <property type="entry name" value="FliH"/>
    <property type="match status" value="1"/>
</dbReference>
<evidence type="ECO:0000256" key="2">
    <source>
        <dbReference type="ARBA" id="ARBA00006602"/>
    </source>
</evidence>
<dbReference type="PANTHER" id="PTHR34982">
    <property type="entry name" value="YOP PROTEINS TRANSLOCATION PROTEIN L"/>
    <property type="match status" value="1"/>
</dbReference>
<keyword evidence="4" id="KW-1005">Bacterial flagellum biogenesis</keyword>
<comment type="function">
    <text evidence="1">Needed for flagellar regrowth and assembly.</text>
</comment>
<dbReference type="InterPro" id="IPR051472">
    <property type="entry name" value="T3SS_Stator/FliH"/>
</dbReference>
<evidence type="ECO:0000313" key="10">
    <source>
        <dbReference type="Proteomes" id="UP001299068"/>
    </source>
</evidence>
<keyword evidence="5" id="KW-0653">Protein transport</keyword>
<keyword evidence="6" id="KW-1006">Bacterial flagellum protein export</keyword>
<evidence type="ECO:0000313" key="9">
    <source>
        <dbReference type="EMBL" id="MBY0754661.1"/>
    </source>
</evidence>
<organism evidence="9 10">
    <name type="scientific">Clostridium sardiniense</name>
    <name type="common">Clostridium absonum</name>
    <dbReference type="NCBI Taxonomy" id="29369"/>
    <lineage>
        <taxon>Bacteria</taxon>
        <taxon>Bacillati</taxon>
        <taxon>Bacillota</taxon>
        <taxon>Clostridia</taxon>
        <taxon>Eubacteriales</taxon>
        <taxon>Clostridiaceae</taxon>
        <taxon>Clostridium</taxon>
    </lineage>
</organism>
<evidence type="ECO:0000259" key="8">
    <source>
        <dbReference type="Pfam" id="PF02108"/>
    </source>
</evidence>
<evidence type="ECO:0000256" key="4">
    <source>
        <dbReference type="ARBA" id="ARBA00022795"/>
    </source>
</evidence>
<comment type="caution">
    <text evidence="9">The sequence shown here is derived from an EMBL/GenBank/DDBJ whole genome shotgun (WGS) entry which is preliminary data.</text>
</comment>
<evidence type="ECO:0000256" key="7">
    <source>
        <dbReference type="SAM" id="Coils"/>
    </source>
</evidence>
<proteinExistence type="inferred from homology"/>
<accession>A0ABS7KV20</accession>
<evidence type="ECO:0000256" key="5">
    <source>
        <dbReference type="ARBA" id="ARBA00022927"/>
    </source>
</evidence>
<dbReference type="EMBL" id="JAIKTU010000003">
    <property type="protein sequence ID" value="MBY0754661.1"/>
    <property type="molecule type" value="Genomic_DNA"/>
</dbReference>
<name>A0ABS7KV20_CLOSR</name>
<keyword evidence="7" id="KW-0175">Coiled coil</keyword>
<evidence type="ECO:0000256" key="3">
    <source>
        <dbReference type="ARBA" id="ARBA00022448"/>
    </source>
</evidence>
<comment type="similarity">
    <text evidence="2">Belongs to the FliH family.</text>
</comment>
<feature type="domain" description="Flagellar assembly protein FliH/Type III secretion system HrpE" evidence="8">
    <location>
        <begin position="126"/>
        <end position="236"/>
    </location>
</feature>
<feature type="coiled-coil region" evidence="7">
    <location>
        <begin position="33"/>
        <end position="60"/>
    </location>
</feature>
<keyword evidence="3" id="KW-0813">Transport</keyword>
<dbReference type="InterPro" id="IPR018035">
    <property type="entry name" value="Flagellar_FliH/T3SS_HrpE"/>
</dbReference>
<evidence type="ECO:0000256" key="1">
    <source>
        <dbReference type="ARBA" id="ARBA00003041"/>
    </source>
</evidence>
<dbReference type="PANTHER" id="PTHR34982:SF1">
    <property type="entry name" value="FLAGELLAR ASSEMBLY PROTEIN FLIH"/>
    <property type="match status" value="1"/>
</dbReference>
<reference evidence="9 10" key="1">
    <citation type="journal article" date="2021" name="Cell Host Microbe">
        <title>in vivo commensal control of Clostridioides difficile virulence.</title>
        <authorList>
            <person name="Girinathan B.P."/>
            <person name="Dibenedetto N."/>
            <person name="Worley J.N."/>
            <person name="Peltier J."/>
            <person name="Arrieta-Ortiz M.L."/>
            <person name="Rupa Christinal Immanuel S."/>
            <person name="Lavin R."/>
            <person name="Delaney M.L."/>
            <person name="Cummins C."/>
            <person name="Hoffmann M."/>
            <person name="Luo Y."/>
            <person name="Gonzalez-Escalona N."/>
            <person name="Allard M."/>
            <person name="Onderdonk A.B."/>
            <person name="Gerber G.K."/>
            <person name="Sonenshein A.L."/>
            <person name="Baliga N."/>
            <person name="Dupuy B."/>
            <person name="Bry L."/>
        </authorList>
    </citation>
    <scope>NUCLEOTIDE SEQUENCE [LARGE SCALE GENOMIC DNA]</scope>
    <source>
        <strain evidence="9 10">DSM 599</strain>
    </source>
</reference>
<evidence type="ECO:0000256" key="6">
    <source>
        <dbReference type="ARBA" id="ARBA00023225"/>
    </source>
</evidence>
<dbReference type="RefSeq" id="WP_221859476.1">
    <property type="nucleotide sequence ID" value="NZ_JAIKTU010000003.1"/>
</dbReference>
<sequence>MSRFVSILSSRNVQVKGKVTLKESQEGGFLSVEEKQILEKEDIENKILEAKRQYEKVIIETEYKKESLIKEANERAKDIEKKAYKSGYDQGLKNGYEDGYKESYEKNIEKAISESEKIKEEGYKTLFEIREKIAKYIKENRSEILNISIKIAEQVLKEKFEESDSMNNMLIKIIGEYNLKKDLIIKVNPNYSEQLETSIDKMINEVKSNQKIFVIPDSSIEKGNAEIDIGNGKLTVGLDVVLDRVKSELL</sequence>
<gene>
    <name evidence="9" type="ORF">K5V21_04240</name>
</gene>